<keyword evidence="4" id="KW-1185">Reference proteome</keyword>
<dbReference type="EMBL" id="BDGG01000029">
    <property type="protein sequence ID" value="GAV09833.1"/>
    <property type="molecule type" value="Genomic_DNA"/>
</dbReference>
<protein>
    <submittedName>
        <fullName evidence="3">Uncharacterized protein</fullName>
    </submittedName>
</protein>
<feature type="transmembrane region" description="Helical" evidence="2">
    <location>
        <begin position="59"/>
        <end position="83"/>
    </location>
</feature>
<organism evidence="3 4">
    <name type="scientific">Ramazzottius varieornatus</name>
    <name type="common">Water bear</name>
    <name type="synonym">Tardigrade</name>
    <dbReference type="NCBI Taxonomy" id="947166"/>
    <lineage>
        <taxon>Eukaryota</taxon>
        <taxon>Metazoa</taxon>
        <taxon>Ecdysozoa</taxon>
        <taxon>Tardigrada</taxon>
        <taxon>Eutardigrada</taxon>
        <taxon>Parachela</taxon>
        <taxon>Hypsibioidea</taxon>
        <taxon>Ramazzottiidae</taxon>
        <taxon>Ramazzottius</taxon>
    </lineage>
</organism>
<evidence type="ECO:0000256" key="1">
    <source>
        <dbReference type="SAM" id="MobiDB-lite"/>
    </source>
</evidence>
<accession>A0A1D1WA15</accession>
<reference evidence="3 4" key="1">
    <citation type="journal article" date="2016" name="Nat. Commun.">
        <title>Extremotolerant tardigrade genome and improved radiotolerance of human cultured cells by tardigrade-unique protein.</title>
        <authorList>
            <person name="Hashimoto T."/>
            <person name="Horikawa D.D."/>
            <person name="Saito Y."/>
            <person name="Kuwahara H."/>
            <person name="Kozuka-Hata H."/>
            <person name="Shin-I T."/>
            <person name="Minakuchi Y."/>
            <person name="Ohishi K."/>
            <person name="Motoyama A."/>
            <person name="Aizu T."/>
            <person name="Enomoto A."/>
            <person name="Kondo K."/>
            <person name="Tanaka S."/>
            <person name="Hara Y."/>
            <person name="Koshikawa S."/>
            <person name="Sagara H."/>
            <person name="Miura T."/>
            <person name="Yokobori S."/>
            <person name="Miyagawa K."/>
            <person name="Suzuki Y."/>
            <person name="Kubo T."/>
            <person name="Oyama M."/>
            <person name="Kohara Y."/>
            <person name="Fujiyama A."/>
            <person name="Arakawa K."/>
            <person name="Katayama T."/>
            <person name="Toyoda A."/>
            <person name="Kunieda T."/>
        </authorList>
    </citation>
    <scope>NUCLEOTIDE SEQUENCE [LARGE SCALE GENOMIC DNA]</scope>
    <source>
        <strain evidence="3 4">YOKOZUNA-1</strain>
    </source>
</reference>
<keyword evidence="2" id="KW-0812">Transmembrane</keyword>
<feature type="region of interest" description="Disordered" evidence="1">
    <location>
        <begin position="111"/>
        <end position="130"/>
    </location>
</feature>
<dbReference type="AlphaFoldDB" id="A0A1D1WA15"/>
<evidence type="ECO:0000313" key="4">
    <source>
        <dbReference type="Proteomes" id="UP000186922"/>
    </source>
</evidence>
<gene>
    <name evidence="3" type="primary">RvY_19308-1</name>
    <name evidence="3" type="synonym">RvY_19308.1</name>
    <name evidence="3" type="ORF">RvY_19308</name>
</gene>
<sequence>MVQIYDTIDLKFKTVFTLDGEKLRLQSVANGSLFTSGKIPDDLPVCGLWGELCIEHNYFVWKVAVAVSLTAVMGSVLAAYLYLRVRQQALHANERWWDLCDGSMTEIRSGKGLKHRKQIGQGSRGSDAGSAMLQQSGYRARSSMLL</sequence>
<dbReference type="Proteomes" id="UP000186922">
    <property type="component" value="Unassembled WGS sequence"/>
</dbReference>
<proteinExistence type="predicted"/>
<comment type="caution">
    <text evidence="3">The sequence shown here is derived from an EMBL/GenBank/DDBJ whole genome shotgun (WGS) entry which is preliminary data.</text>
</comment>
<evidence type="ECO:0000313" key="3">
    <source>
        <dbReference type="EMBL" id="GAV09833.1"/>
    </source>
</evidence>
<keyword evidence="2" id="KW-1133">Transmembrane helix</keyword>
<name>A0A1D1WA15_RAMVA</name>
<keyword evidence="2" id="KW-0472">Membrane</keyword>
<evidence type="ECO:0000256" key="2">
    <source>
        <dbReference type="SAM" id="Phobius"/>
    </source>
</evidence>